<dbReference type="Gene3D" id="3.40.1440.10">
    <property type="entry name" value="GIY-YIG endonuclease"/>
    <property type="match status" value="1"/>
</dbReference>
<dbReference type="Pfam" id="PF00929">
    <property type="entry name" value="RNase_T"/>
    <property type="match status" value="1"/>
</dbReference>
<evidence type="ECO:0000259" key="2">
    <source>
        <dbReference type="PROSITE" id="PS50151"/>
    </source>
</evidence>
<dbReference type="Pfam" id="PF01541">
    <property type="entry name" value="GIY-YIG"/>
    <property type="match status" value="1"/>
</dbReference>
<dbReference type="Proteomes" id="UP000460435">
    <property type="component" value="Unassembled WGS sequence"/>
</dbReference>
<dbReference type="InterPro" id="IPR047296">
    <property type="entry name" value="GIY-YIG_UvrC_Cho"/>
</dbReference>
<dbReference type="GO" id="GO:0006260">
    <property type="term" value="P:DNA replication"/>
    <property type="evidence" value="ECO:0007669"/>
    <property type="project" value="InterPro"/>
</dbReference>
<dbReference type="SMART" id="SM00479">
    <property type="entry name" value="EXOIII"/>
    <property type="match status" value="1"/>
</dbReference>
<dbReference type="GO" id="GO:0003677">
    <property type="term" value="F:DNA binding"/>
    <property type="evidence" value="ECO:0007669"/>
    <property type="project" value="InterPro"/>
</dbReference>
<dbReference type="PROSITE" id="PS50164">
    <property type="entry name" value="GIY_YIG"/>
    <property type="match status" value="1"/>
</dbReference>
<keyword evidence="1 4" id="KW-0269">Exonuclease</keyword>
<dbReference type="InterPro" id="IPR006054">
    <property type="entry name" value="DnaQ"/>
</dbReference>
<dbReference type="NCBIfam" id="TIGR00573">
    <property type="entry name" value="dnaq"/>
    <property type="match status" value="1"/>
</dbReference>
<dbReference type="InterPro" id="IPR000305">
    <property type="entry name" value="GIY-YIG_endonuc"/>
</dbReference>
<evidence type="ECO:0000259" key="3">
    <source>
        <dbReference type="PROSITE" id="PS50164"/>
    </source>
</evidence>
<dbReference type="InterPro" id="IPR050066">
    <property type="entry name" value="UvrABC_protein_C"/>
</dbReference>
<dbReference type="PANTHER" id="PTHR30562:SF1">
    <property type="entry name" value="UVRABC SYSTEM PROTEIN C"/>
    <property type="match status" value="1"/>
</dbReference>
<evidence type="ECO:0000256" key="1">
    <source>
        <dbReference type="ARBA" id="ARBA00022839"/>
    </source>
</evidence>
<dbReference type="InterPro" id="IPR001943">
    <property type="entry name" value="UVR_dom"/>
</dbReference>
<feature type="domain" description="GIY-YIG" evidence="3">
    <location>
        <begin position="219"/>
        <end position="297"/>
    </location>
</feature>
<organism evidence="4 5">
    <name type="scientific">Phytoactinopolyspora mesophila</name>
    <dbReference type="NCBI Taxonomy" id="2650750"/>
    <lineage>
        <taxon>Bacteria</taxon>
        <taxon>Bacillati</taxon>
        <taxon>Actinomycetota</taxon>
        <taxon>Actinomycetes</taxon>
        <taxon>Jiangellales</taxon>
        <taxon>Jiangellaceae</taxon>
        <taxon>Phytoactinopolyspora</taxon>
    </lineage>
</organism>
<dbReference type="SMART" id="SM00465">
    <property type="entry name" value="GIYc"/>
    <property type="match status" value="1"/>
</dbReference>
<dbReference type="InterPro" id="IPR035901">
    <property type="entry name" value="GIY-YIG_endonuc_sf"/>
</dbReference>
<dbReference type="InterPro" id="IPR036397">
    <property type="entry name" value="RNaseH_sf"/>
</dbReference>
<dbReference type="GO" id="GO:0003887">
    <property type="term" value="F:DNA-directed DNA polymerase activity"/>
    <property type="evidence" value="ECO:0007669"/>
    <property type="project" value="InterPro"/>
</dbReference>
<evidence type="ECO:0000313" key="4">
    <source>
        <dbReference type="EMBL" id="NDL57293.1"/>
    </source>
</evidence>
<protein>
    <submittedName>
        <fullName evidence="4">DEDD exonuclease domain-containing protein</fullName>
    </submittedName>
</protein>
<feature type="domain" description="UVR" evidence="2">
    <location>
        <begin position="407"/>
        <end position="442"/>
    </location>
</feature>
<dbReference type="Pfam" id="PF02151">
    <property type="entry name" value="UVR"/>
    <property type="match status" value="1"/>
</dbReference>
<dbReference type="SUPFAM" id="SSF53098">
    <property type="entry name" value="Ribonuclease H-like"/>
    <property type="match status" value="1"/>
</dbReference>
<keyword evidence="1 4" id="KW-0540">Nuclease</keyword>
<dbReference type="CDD" id="cd10434">
    <property type="entry name" value="GIY-YIG_UvrC_Cho"/>
    <property type="match status" value="1"/>
</dbReference>
<name>A0A7K3M1X6_9ACTN</name>
<sequence length="578" mass="62850">MRGVQGTIDEIGLPLASTTFVVVDLETTGGSPRSAEITEFGAVKVCGGETLGEFSTLVRPTVPIPPFIAVLTGITDAMLADAPRVTSALPSFLEFARGSVLVAHNAPFDIGFLRAACDQLGIAWPKFQVLDTARLARRVLARDEAHNCKLSTLAALFRARTMPTHRALDDARATVDVLHGLLERLGNVGVHTVEELSLWQSTVTPAQRAKRHLAERVASAPGVYVFADTDGRALYVGKSKNMRARVRTYFTASETRTRMTEMVAIASSITGIECATNLEAEVRELRLIAERKPRYNRRSRFPERGSWLKLTIEPFPRLSLVRQVRDDGAAYLGPFSSKRSAEATMTALHEAIPIRQCTQRLSPSKPTSPCILAEMGRCGAPCSGAETVDEYAAHADAVRTAFTGDPSTVVRRLRRRIDDLAERQRYEDAASHRDRLSAFVRTAMRCQRIAALAAVRQLVAARRLEMGGWEIHVIRHGRLAAAGTSPPGADPRPYVSSLVATAETVGSPPPPLPAGTSEEAECVLRWLETPGVRLVEVDGCWSYPAPSAAAYADIVAASETDHMNAQPFTDRRGLRPTG</sequence>
<dbReference type="AlphaFoldDB" id="A0A7K3M1X6"/>
<gene>
    <name evidence="4" type="ORF">F7O44_09450</name>
</gene>
<dbReference type="PROSITE" id="PS50151">
    <property type="entry name" value="UVR"/>
    <property type="match status" value="1"/>
</dbReference>
<dbReference type="FunFam" id="3.30.420.10:FF:000045">
    <property type="entry name" value="3'-5' exonuclease DinG"/>
    <property type="match status" value="1"/>
</dbReference>
<dbReference type="GO" id="GO:0006289">
    <property type="term" value="P:nucleotide-excision repair"/>
    <property type="evidence" value="ECO:0007669"/>
    <property type="project" value="InterPro"/>
</dbReference>
<comment type="caution">
    <text evidence="4">The sequence shown here is derived from an EMBL/GenBank/DDBJ whole genome shotgun (WGS) entry which is preliminary data.</text>
</comment>
<dbReference type="NCBIfam" id="NF005907">
    <property type="entry name" value="PRK07883.1-5"/>
    <property type="match status" value="1"/>
</dbReference>
<dbReference type="PANTHER" id="PTHR30562">
    <property type="entry name" value="UVRC/OXIDOREDUCTASE"/>
    <property type="match status" value="1"/>
</dbReference>
<dbReference type="SUPFAM" id="SSF82771">
    <property type="entry name" value="GIY-YIG endonuclease"/>
    <property type="match status" value="1"/>
</dbReference>
<dbReference type="GO" id="GO:0004527">
    <property type="term" value="F:exonuclease activity"/>
    <property type="evidence" value="ECO:0007669"/>
    <property type="project" value="UniProtKB-KW"/>
</dbReference>
<dbReference type="Gene3D" id="3.30.420.10">
    <property type="entry name" value="Ribonuclease H-like superfamily/Ribonuclease H"/>
    <property type="match status" value="1"/>
</dbReference>
<keyword evidence="5" id="KW-1185">Reference proteome</keyword>
<dbReference type="InterPro" id="IPR013520">
    <property type="entry name" value="Ribonucl_H"/>
</dbReference>
<dbReference type="NCBIfam" id="NF005905">
    <property type="entry name" value="PRK07883.1-3"/>
    <property type="match status" value="1"/>
</dbReference>
<reference evidence="4 5" key="1">
    <citation type="submission" date="2019-11" db="EMBL/GenBank/DDBJ databases">
        <authorList>
            <person name="Li X.-J."/>
            <person name="Feng X.-M."/>
        </authorList>
    </citation>
    <scope>NUCLEOTIDE SEQUENCE [LARGE SCALE GENOMIC DNA]</scope>
    <source>
        <strain evidence="4 5">XMNu-373</strain>
    </source>
</reference>
<keyword evidence="1 4" id="KW-0378">Hydrolase</keyword>
<accession>A0A7K3M1X6</accession>
<dbReference type="GO" id="GO:0009380">
    <property type="term" value="C:excinuclease repair complex"/>
    <property type="evidence" value="ECO:0007669"/>
    <property type="project" value="TreeGrafter"/>
</dbReference>
<dbReference type="EMBL" id="WLZY01000002">
    <property type="protein sequence ID" value="NDL57293.1"/>
    <property type="molecule type" value="Genomic_DNA"/>
</dbReference>
<proteinExistence type="predicted"/>
<evidence type="ECO:0000313" key="5">
    <source>
        <dbReference type="Proteomes" id="UP000460435"/>
    </source>
</evidence>
<dbReference type="InterPro" id="IPR012337">
    <property type="entry name" value="RNaseH-like_sf"/>
</dbReference>
<dbReference type="RefSeq" id="WP_162449947.1">
    <property type="nucleotide sequence ID" value="NZ_WLZY01000002.1"/>
</dbReference>
<dbReference type="CDD" id="cd06127">
    <property type="entry name" value="DEDDh"/>
    <property type="match status" value="1"/>
</dbReference>